<dbReference type="Pfam" id="PF20062">
    <property type="entry name" value="DUF6461"/>
    <property type="match status" value="1"/>
</dbReference>
<dbReference type="Proteomes" id="UP000256269">
    <property type="component" value="Unassembled WGS sequence"/>
</dbReference>
<dbReference type="EMBL" id="QUNO01000016">
    <property type="protein sequence ID" value="REH36172.1"/>
    <property type="molecule type" value="Genomic_DNA"/>
</dbReference>
<dbReference type="OrthoDB" id="4173390at2"/>
<comment type="caution">
    <text evidence="1">The sequence shown here is derived from an EMBL/GenBank/DDBJ whole genome shotgun (WGS) entry which is preliminary data.</text>
</comment>
<gene>
    <name evidence="1" type="ORF">BCF44_11641</name>
</gene>
<accession>A0A3E0H2G5</accession>
<evidence type="ECO:0000313" key="1">
    <source>
        <dbReference type="EMBL" id="REH36172.1"/>
    </source>
</evidence>
<dbReference type="RefSeq" id="WP_116179484.1">
    <property type="nucleotide sequence ID" value="NZ_CP144375.1"/>
</dbReference>
<dbReference type="AlphaFoldDB" id="A0A3E0H2G5"/>
<reference evidence="1 2" key="1">
    <citation type="submission" date="2018-08" db="EMBL/GenBank/DDBJ databases">
        <title>Genomic Encyclopedia of Archaeal and Bacterial Type Strains, Phase II (KMG-II): from individual species to whole genera.</title>
        <authorList>
            <person name="Goeker M."/>
        </authorList>
    </citation>
    <scope>NUCLEOTIDE SEQUENCE [LARGE SCALE GENOMIC DNA]</scope>
    <source>
        <strain evidence="1 2">DSM 45791</strain>
    </source>
</reference>
<evidence type="ECO:0000313" key="2">
    <source>
        <dbReference type="Proteomes" id="UP000256269"/>
    </source>
</evidence>
<dbReference type="InterPro" id="IPR045592">
    <property type="entry name" value="DUF6461"/>
</dbReference>
<protein>
    <submittedName>
        <fullName evidence="1">Uncharacterized protein</fullName>
    </submittedName>
</protein>
<organism evidence="1 2">
    <name type="scientific">Kutzneria buriramensis</name>
    <dbReference type="NCBI Taxonomy" id="1045776"/>
    <lineage>
        <taxon>Bacteria</taxon>
        <taxon>Bacillati</taxon>
        <taxon>Actinomycetota</taxon>
        <taxon>Actinomycetes</taxon>
        <taxon>Pseudonocardiales</taxon>
        <taxon>Pseudonocardiaceae</taxon>
        <taxon>Kutzneria</taxon>
    </lineage>
</organism>
<proteinExistence type="predicted"/>
<sequence>MTDWSWLLARPTPNTYCLTFVYGMAPAELIRKFGMHSETAEELTPEEASTELVGETRWPWMRIGEFNGWAFAIEDGHTEGLRLGGELSDNTQALVIVYVSEKALGHVAYYVDAELVTSFEPMAAYQRSGADPDRFVDAMREAGLPMEPDQEPDVDPDLAALRAFEVALGIGLPDEAEHGRLLTAEWIPPWLRD</sequence>
<name>A0A3E0H2G5_9PSEU</name>
<keyword evidence="2" id="KW-1185">Reference proteome</keyword>